<evidence type="ECO:0000259" key="3">
    <source>
        <dbReference type="Pfam" id="PF00144"/>
    </source>
</evidence>
<gene>
    <name evidence="4" type="ORF">ABIQ69_13595</name>
</gene>
<dbReference type="PANTHER" id="PTHR46825">
    <property type="entry name" value="D-ALANYL-D-ALANINE-CARBOXYPEPTIDASE/ENDOPEPTIDASE AMPH"/>
    <property type="match status" value="1"/>
</dbReference>
<dbReference type="Pfam" id="PF00144">
    <property type="entry name" value="Beta-lactamase"/>
    <property type="match status" value="1"/>
</dbReference>
<dbReference type="Gene3D" id="3.40.710.10">
    <property type="entry name" value="DD-peptidase/beta-lactamase superfamily"/>
    <property type="match status" value="1"/>
</dbReference>
<dbReference type="SUPFAM" id="SSF56601">
    <property type="entry name" value="beta-lactamase/transpeptidase-like"/>
    <property type="match status" value="1"/>
</dbReference>
<evidence type="ECO:0000256" key="1">
    <source>
        <dbReference type="SAM" id="MobiDB-lite"/>
    </source>
</evidence>
<reference evidence="4" key="1">
    <citation type="submission" date="2024-05" db="EMBL/GenBank/DDBJ databases">
        <authorList>
            <person name="Yu L."/>
        </authorList>
    </citation>
    <scope>NUCLEOTIDE SEQUENCE</scope>
    <source>
        <strain evidence="4">G08B096</strain>
    </source>
</reference>
<dbReference type="InterPro" id="IPR050491">
    <property type="entry name" value="AmpC-like"/>
</dbReference>
<accession>A0AAU7W888</accession>
<feature type="chain" id="PRO_5043459405" evidence="2">
    <location>
        <begin position="28"/>
        <end position="437"/>
    </location>
</feature>
<dbReference type="EMBL" id="CP158374">
    <property type="protein sequence ID" value="XBX81637.1"/>
    <property type="molecule type" value="Genomic_DNA"/>
</dbReference>
<feature type="region of interest" description="Disordered" evidence="1">
    <location>
        <begin position="31"/>
        <end position="51"/>
    </location>
</feature>
<dbReference type="RefSeq" id="WP_350347659.1">
    <property type="nucleotide sequence ID" value="NZ_CP158374.1"/>
</dbReference>
<organism evidence="4">
    <name type="scientific">Agromyces sp. G08B096</name>
    <dbReference type="NCBI Taxonomy" id="3156399"/>
    <lineage>
        <taxon>Bacteria</taxon>
        <taxon>Bacillati</taxon>
        <taxon>Actinomycetota</taxon>
        <taxon>Actinomycetes</taxon>
        <taxon>Micrococcales</taxon>
        <taxon>Microbacteriaceae</taxon>
        <taxon>Agromyces</taxon>
    </lineage>
</organism>
<name>A0AAU7W888_9MICO</name>
<feature type="signal peptide" evidence="2">
    <location>
        <begin position="1"/>
        <end position="27"/>
    </location>
</feature>
<keyword evidence="2" id="KW-0732">Signal</keyword>
<dbReference type="InterPro" id="IPR001466">
    <property type="entry name" value="Beta-lactam-related"/>
</dbReference>
<keyword evidence="4" id="KW-0378">Hydrolase</keyword>
<dbReference type="PANTHER" id="PTHR46825:SF7">
    <property type="entry name" value="D-ALANYL-D-ALANINE CARBOXYPEPTIDASE"/>
    <property type="match status" value="1"/>
</dbReference>
<dbReference type="PROSITE" id="PS51257">
    <property type="entry name" value="PROKAR_LIPOPROTEIN"/>
    <property type="match status" value="1"/>
</dbReference>
<sequence>MPRTIARTRFRVLTGGVVLLAALTALTACGPGGEASSPETSAPGDSRPDGALTVVEDGLGAETTEQLNAAATEAFEGVSTPGAVLAIRAPEGTWVATIGFEDWDATTPMSADVHQRIGSVTKTFTVTALLQLAERGELSLDDPVEQYVPGLPNGGATLYDLAAMRSGIPSYTFDESFQTTLFTDPDYVWTPQALVDLVKGTEPMFAPGAKTFYSNTNTVLLGMVIEQVTGEPILDVMNEQIIEPLRLSATEFPTDASFPDPHAHGYTTQGSDDGTPVEATDWNPSWGWSAGAMISDLEDLLMWGEALVTGEGLLSPEWQEQRLNSFDFDVPVYVDETTDAPQSPARAYGLGLGLALGWYGHTGELPGYNTVVQHHPESGTTLVVMANSDIKSGECPPGAPTTPGGRTTGPCSDPAVYLADALAAALGLPLVRPQDAD</sequence>
<dbReference type="AlphaFoldDB" id="A0AAU7W888"/>
<protein>
    <submittedName>
        <fullName evidence="4">Serine hydrolase domain-containing protein</fullName>
        <ecNumber evidence="4">3.1.1.103</ecNumber>
    </submittedName>
</protein>
<feature type="domain" description="Beta-lactamase-related" evidence="3">
    <location>
        <begin position="78"/>
        <end position="389"/>
    </location>
</feature>
<dbReference type="EC" id="3.1.1.103" evidence="4"/>
<dbReference type="InterPro" id="IPR012338">
    <property type="entry name" value="Beta-lactam/transpept-like"/>
</dbReference>
<dbReference type="GO" id="GO:0016787">
    <property type="term" value="F:hydrolase activity"/>
    <property type="evidence" value="ECO:0007669"/>
    <property type="project" value="UniProtKB-KW"/>
</dbReference>
<evidence type="ECO:0000313" key="4">
    <source>
        <dbReference type="EMBL" id="XBX81637.1"/>
    </source>
</evidence>
<evidence type="ECO:0000256" key="2">
    <source>
        <dbReference type="SAM" id="SignalP"/>
    </source>
</evidence>
<proteinExistence type="predicted"/>